<reference evidence="13 14" key="1">
    <citation type="journal article" date="2017" name="Gigascience">
        <title>Draft genome of the honey bee ectoparasitic mite, Tropilaelaps mercedesae, is shaped by the parasitic life history.</title>
        <authorList>
            <person name="Dong X."/>
            <person name="Armstrong S.D."/>
            <person name="Xia D."/>
            <person name="Makepeace B.L."/>
            <person name="Darby A.C."/>
            <person name="Kadowaki T."/>
        </authorList>
    </citation>
    <scope>NUCLEOTIDE SEQUENCE [LARGE SCALE GENOMIC DNA]</scope>
    <source>
        <strain evidence="13">Wuxi-XJTLU</strain>
    </source>
</reference>
<keyword evidence="4 12" id="KW-0894">Sodium channel</keyword>
<keyword evidence="5 12" id="KW-0812">Transmembrane</keyword>
<evidence type="ECO:0000256" key="7">
    <source>
        <dbReference type="ARBA" id="ARBA00023053"/>
    </source>
</evidence>
<dbReference type="OrthoDB" id="6501935at2759"/>
<comment type="similarity">
    <text evidence="2 12">Belongs to the amiloride-sensitive sodium channel (TC 1.A.6) family.</text>
</comment>
<protein>
    <submittedName>
        <fullName evidence="13">Uncharacterized protein</fullName>
    </submittedName>
</protein>
<feature type="non-terminal residue" evidence="13">
    <location>
        <position position="101"/>
    </location>
</feature>
<evidence type="ECO:0000313" key="14">
    <source>
        <dbReference type="Proteomes" id="UP000192247"/>
    </source>
</evidence>
<dbReference type="AlphaFoldDB" id="A0A1V9XX69"/>
<evidence type="ECO:0000256" key="6">
    <source>
        <dbReference type="ARBA" id="ARBA00022989"/>
    </source>
</evidence>
<name>A0A1V9XX69_9ACAR</name>
<gene>
    <name evidence="13" type="ORF">BIW11_06638</name>
</gene>
<evidence type="ECO:0000256" key="4">
    <source>
        <dbReference type="ARBA" id="ARBA00022461"/>
    </source>
</evidence>
<keyword evidence="11 12" id="KW-0407">Ion channel</keyword>
<evidence type="ECO:0000256" key="12">
    <source>
        <dbReference type="RuleBase" id="RU000679"/>
    </source>
</evidence>
<evidence type="ECO:0000256" key="2">
    <source>
        <dbReference type="ARBA" id="ARBA00007193"/>
    </source>
</evidence>
<dbReference type="EMBL" id="MNPL01002643">
    <property type="protein sequence ID" value="OQR78096.1"/>
    <property type="molecule type" value="Genomic_DNA"/>
</dbReference>
<evidence type="ECO:0000256" key="8">
    <source>
        <dbReference type="ARBA" id="ARBA00023065"/>
    </source>
</evidence>
<keyword evidence="14" id="KW-1185">Reference proteome</keyword>
<evidence type="ECO:0000256" key="10">
    <source>
        <dbReference type="ARBA" id="ARBA00023201"/>
    </source>
</evidence>
<evidence type="ECO:0000256" key="1">
    <source>
        <dbReference type="ARBA" id="ARBA00004141"/>
    </source>
</evidence>
<sequence length="101" mass="11475">MLNMYFLYPFSVTVVEQLQKGILFPAVTICSENWINRSRLCAAAPDSCTEGSQRQGANNFKIEYDFDLQNDVALKPNEVMECYMRSNDPTCPAFTCFEALV</sequence>
<dbReference type="Pfam" id="PF00858">
    <property type="entry name" value="ASC"/>
    <property type="match status" value="1"/>
</dbReference>
<evidence type="ECO:0000256" key="11">
    <source>
        <dbReference type="ARBA" id="ARBA00023303"/>
    </source>
</evidence>
<keyword evidence="7" id="KW-0915">Sodium</keyword>
<evidence type="ECO:0000313" key="13">
    <source>
        <dbReference type="EMBL" id="OQR78096.1"/>
    </source>
</evidence>
<dbReference type="GO" id="GO:0005272">
    <property type="term" value="F:sodium channel activity"/>
    <property type="evidence" value="ECO:0007669"/>
    <property type="project" value="UniProtKB-KW"/>
</dbReference>
<comment type="subcellular location">
    <subcellularLocation>
        <location evidence="1">Membrane</location>
        <topology evidence="1">Multi-pass membrane protein</topology>
    </subcellularLocation>
</comment>
<keyword evidence="10 12" id="KW-0739">Sodium transport</keyword>
<dbReference type="InParanoid" id="A0A1V9XX69"/>
<keyword evidence="3 12" id="KW-0813">Transport</keyword>
<evidence type="ECO:0000256" key="3">
    <source>
        <dbReference type="ARBA" id="ARBA00022448"/>
    </source>
</evidence>
<dbReference type="GO" id="GO:0016020">
    <property type="term" value="C:membrane"/>
    <property type="evidence" value="ECO:0007669"/>
    <property type="project" value="UniProtKB-SubCell"/>
</dbReference>
<organism evidence="13 14">
    <name type="scientific">Tropilaelaps mercedesae</name>
    <dbReference type="NCBI Taxonomy" id="418985"/>
    <lineage>
        <taxon>Eukaryota</taxon>
        <taxon>Metazoa</taxon>
        <taxon>Ecdysozoa</taxon>
        <taxon>Arthropoda</taxon>
        <taxon>Chelicerata</taxon>
        <taxon>Arachnida</taxon>
        <taxon>Acari</taxon>
        <taxon>Parasitiformes</taxon>
        <taxon>Mesostigmata</taxon>
        <taxon>Gamasina</taxon>
        <taxon>Dermanyssoidea</taxon>
        <taxon>Laelapidae</taxon>
        <taxon>Tropilaelaps</taxon>
    </lineage>
</organism>
<keyword evidence="6" id="KW-1133">Transmembrane helix</keyword>
<proteinExistence type="inferred from homology"/>
<dbReference type="InterPro" id="IPR001873">
    <property type="entry name" value="ENaC"/>
</dbReference>
<keyword evidence="9" id="KW-0472">Membrane</keyword>
<evidence type="ECO:0000256" key="5">
    <source>
        <dbReference type="ARBA" id="ARBA00022692"/>
    </source>
</evidence>
<keyword evidence="8 12" id="KW-0406">Ion transport</keyword>
<accession>A0A1V9XX69</accession>
<dbReference type="Proteomes" id="UP000192247">
    <property type="component" value="Unassembled WGS sequence"/>
</dbReference>
<evidence type="ECO:0000256" key="9">
    <source>
        <dbReference type="ARBA" id="ARBA00023136"/>
    </source>
</evidence>
<comment type="caution">
    <text evidence="13">The sequence shown here is derived from an EMBL/GenBank/DDBJ whole genome shotgun (WGS) entry which is preliminary data.</text>
</comment>